<sequence length="59" mass="6524">MTIMPFWKTPADPMPTTARPTMNATDDGAVPHTALPISKIRWKSGTPFSCCTVGRYGRR</sequence>
<evidence type="ECO:0000256" key="1">
    <source>
        <dbReference type="SAM" id="MobiDB-lite"/>
    </source>
</evidence>
<evidence type="ECO:0000313" key="3">
    <source>
        <dbReference type="Proteomes" id="UP000800082"/>
    </source>
</evidence>
<dbReference type="EMBL" id="ML978988">
    <property type="protein sequence ID" value="KAF1924982.1"/>
    <property type="molecule type" value="Genomic_DNA"/>
</dbReference>
<feature type="region of interest" description="Disordered" evidence="1">
    <location>
        <begin position="1"/>
        <end position="28"/>
    </location>
</feature>
<keyword evidence="3" id="KW-1185">Reference proteome</keyword>
<evidence type="ECO:0000313" key="2">
    <source>
        <dbReference type="EMBL" id="KAF1924982.1"/>
    </source>
</evidence>
<organism evidence="2 3">
    <name type="scientific">Didymella exigua CBS 183.55</name>
    <dbReference type="NCBI Taxonomy" id="1150837"/>
    <lineage>
        <taxon>Eukaryota</taxon>
        <taxon>Fungi</taxon>
        <taxon>Dikarya</taxon>
        <taxon>Ascomycota</taxon>
        <taxon>Pezizomycotina</taxon>
        <taxon>Dothideomycetes</taxon>
        <taxon>Pleosporomycetidae</taxon>
        <taxon>Pleosporales</taxon>
        <taxon>Pleosporineae</taxon>
        <taxon>Didymellaceae</taxon>
        <taxon>Didymella</taxon>
    </lineage>
</organism>
<name>A0A6A5RBF8_9PLEO</name>
<proteinExistence type="predicted"/>
<dbReference type="GeneID" id="54351351"/>
<dbReference type="Proteomes" id="UP000800082">
    <property type="component" value="Unassembled WGS sequence"/>
</dbReference>
<dbReference type="RefSeq" id="XP_033445234.1">
    <property type="nucleotide sequence ID" value="XM_033593683.1"/>
</dbReference>
<reference evidence="2" key="1">
    <citation type="journal article" date="2020" name="Stud. Mycol.">
        <title>101 Dothideomycetes genomes: a test case for predicting lifestyles and emergence of pathogens.</title>
        <authorList>
            <person name="Haridas S."/>
            <person name="Albert R."/>
            <person name="Binder M."/>
            <person name="Bloem J."/>
            <person name="Labutti K."/>
            <person name="Salamov A."/>
            <person name="Andreopoulos B."/>
            <person name="Baker S."/>
            <person name="Barry K."/>
            <person name="Bills G."/>
            <person name="Bluhm B."/>
            <person name="Cannon C."/>
            <person name="Castanera R."/>
            <person name="Culley D."/>
            <person name="Daum C."/>
            <person name="Ezra D."/>
            <person name="Gonzalez J."/>
            <person name="Henrissat B."/>
            <person name="Kuo A."/>
            <person name="Liang C."/>
            <person name="Lipzen A."/>
            <person name="Lutzoni F."/>
            <person name="Magnuson J."/>
            <person name="Mondo S."/>
            <person name="Nolan M."/>
            <person name="Ohm R."/>
            <person name="Pangilinan J."/>
            <person name="Park H.-J."/>
            <person name="Ramirez L."/>
            <person name="Alfaro M."/>
            <person name="Sun H."/>
            <person name="Tritt A."/>
            <person name="Yoshinaga Y."/>
            <person name="Zwiers L.-H."/>
            <person name="Turgeon B."/>
            <person name="Goodwin S."/>
            <person name="Spatafora J."/>
            <person name="Crous P."/>
            <person name="Grigoriev I."/>
        </authorList>
    </citation>
    <scope>NUCLEOTIDE SEQUENCE</scope>
    <source>
        <strain evidence="2">CBS 183.55</strain>
    </source>
</reference>
<protein>
    <submittedName>
        <fullName evidence="2">Uncharacterized protein</fullName>
    </submittedName>
</protein>
<accession>A0A6A5RBF8</accession>
<gene>
    <name evidence="2" type="ORF">M421DRAFT_424210</name>
</gene>
<dbReference type="AlphaFoldDB" id="A0A6A5RBF8"/>